<reference evidence="2" key="1">
    <citation type="submission" date="2015-03" db="EMBL/GenBank/DDBJ databases">
        <authorList>
            <consortium name="Pathogen Informatics"/>
        </authorList>
    </citation>
    <scope>NUCLEOTIDE SEQUENCE [LARGE SCALE GENOMIC DNA]</scope>
    <source>
        <strain evidence="2">NCTC11134</strain>
    </source>
</reference>
<dbReference type="PANTHER" id="PTHR36849">
    <property type="entry name" value="CYTOPLASMIC PROTEIN-RELATED"/>
    <property type="match status" value="1"/>
</dbReference>
<dbReference type="Pfam" id="PF22752">
    <property type="entry name" value="DUF488-N3i"/>
    <property type="match status" value="1"/>
</dbReference>
<dbReference type="Proteomes" id="UP000057820">
    <property type="component" value="Chromosome 1"/>
</dbReference>
<evidence type="ECO:0000313" key="1">
    <source>
        <dbReference type="EMBL" id="CRY74766.1"/>
    </source>
</evidence>
<organism evidence="1 2">
    <name type="scientific">Nocardia farcinica</name>
    <dbReference type="NCBI Taxonomy" id="37329"/>
    <lineage>
        <taxon>Bacteria</taxon>
        <taxon>Bacillati</taxon>
        <taxon>Actinomycetota</taxon>
        <taxon>Actinomycetes</taxon>
        <taxon>Mycobacteriales</taxon>
        <taxon>Nocardiaceae</taxon>
        <taxon>Nocardia</taxon>
    </lineage>
</organism>
<dbReference type="InterPro" id="IPR052552">
    <property type="entry name" value="YeaO-like"/>
</dbReference>
<dbReference type="AlphaFoldDB" id="A0A0H5NXH0"/>
<gene>
    <name evidence="1" type="ORF">ERS450000_00927</name>
</gene>
<name>A0A0H5NXH0_NOCFR</name>
<accession>A0A0H5NXH0</accession>
<proteinExistence type="predicted"/>
<dbReference type="EMBL" id="LN868938">
    <property type="protein sequence ID" value="CRY74766.1"/>
    <property type="molecule type" value="Genomic_DNA"/>
</dbReference>
<dbReference type="KEGG" id="nfr:ERS450000_00927"/>
<dbReference type="RefSeq" id="WP_060590715.1">
    <property type="nucleotide sequence ID" value="NZ_CP031418.1"/>
</dbReference>
<evidence type="ECO:0000313" key="2">
    <source>
        <dbReference type="Proteomes" id="UP000057820"/>
    </source>
</evidence>
<protein>
    <submittedName>
        <fullName evidence="1">Uncharacterized conserved protein</fullName>
    </submittedName>
</protein>
<sequence>MSGPVTPRRVYDPHTPEDGARVLVDRVWPRGVRKDDLAPVEWLKDVAPSTELRRWYGHDTERFAEFRRRYLAELRTSPAREAVEHLRRAVADGPVTLLTATRDLEHSQAAVLAEVLRRRPTRSTRQDDTEA</sequence>
<dbReference type="PANTHER" id="PTHR36849:SF1">
    <property type="entry name" value="CYTOPLASMIC PROTEIN"/>
    <property type="match status" value="1"/>
</dbReference>